<proteinExistence type="predicted"/>
<keyword evidence="4" id="KW-1185">Reference proteome</keyword>
<reference evidence="4" key="1">
    <citation type="submission" date="2013-06" db="EMBL/GenBank/DDBJ databases">
        <authorList>
            <person name="Zhao Q."/>
        </authorList>
    </citation>
    <scope>NUCLEOTIDE SEQUENCE</scope>
    <source>
        <strain evidence="4">cv. W1943</strain>
    </source>
</reference>
<protein>
    <recommendedName>
        <fullName evidence="2">DUF6598 domain-containing protein</fullName>
    </recommendedName>
</protein>
<sequence length="189" mass="20499">MACISAYSGASQREKRPSKKPKWGKGLFLSFPLGGSGGNGGRRRQRPREPGAFLLRRGSDRGRGGGGGGEAGAREAGEGDMSDFDLDEESGLAPMRFTDDTAYTPPARALRFLCDMINVLAIRVIVPSYPDFDFGCVMTTTTMIPVDHLDLKCVPLFRRSRQDAQLIASEDESLTLTGPHRGLVLYDSV</sequence>
<dbReference type="InterPro" id="IPR046533">
    <property type="entry name" value="DUF6598"/>
</dbReference>
<dbReference type="HOGENOM" id="CLU_1436583_0_0_1"/>
<organism evidence="3 4">
    <name type="scientific">Oryza rufipogon</name>
    <name type="common">Brownbeard rice</name>
    <name type="synonym">Asian wild rice</name>
    <dbReference type="NCBI Taxonomy" id="4529"/>
    <lineage>
        <taxon>Eukaryota</taxon>
        <taxon>Viridiplantae</taxon>
        <taxon>Streptophyta</taxon>
        <taxon>Embryophyta</taxon>
        <taxon>Tracheophyta</taxon>
        <taxon>Spermatophyta</taxon>
        <taxon>Magnoliopsida</taxon>
        <taxon>Liliopsida</taxon>
        <taxon>Poales</taxon>
        <taxon>Poaceae</taxon>
        <taxon>BOP clade</taxon>
        <taxon>Oryzoideae</taxon>
        <taxon>Oryzeae</taxon>
        <taxon>Oryzinae</taxon>
        <taxon>Oryza</taxon>
    </lineage>
</organism>
<evidence type="ECO:0000259" key="2">
    <source>
        <dbReference type="Pfam" id="PF20241"/>
    </source>
</evidence>
<reference evidence="3" key="2">
    <citation type="submission" date="2015-06" db="UniProtKB">
        <authorList>
            <consortium name="EnsemblPlants"/>
        </authorList>
    </citation>
    <scope>IDENTIFICATION</scope>
</reference>
<evidence type="ECO:0000256" key="1">
    <source>
        <dbReference type="SAM" id="MobiDB-lite"/>
    </source>
</evidence>
<dbReference type="EnsemblPlants" id="ORUFI01G28510.1">
    <property type="protein sequence ID" value="ORUFI01G28510.1"/>
    <property type="gene ID" value="ORUFI01G28510"/>
</dbReference>
<dbReference type="Gramene" id="ORUFI01G28510.1">
    <property type="protein sequence ID" value="ORUFI01G28510.1"/>
    <property type="gene ID" value="ORUFI01G28510"/>
</dbReference>
<dbReference type="PANTHER" id="PTHR33065:SF206">
    <property type="entry name" value="OS12G0619700 PROTEIN"/>
    <property type="match status" value="1"/>
</dbReference>
<feature type="domain" description="DUF6598" evidence="2">
    <location>
        <begin position="143"/>
        <end position="189"/>
    </location>
</feature>
<dbReference type="PANTHER" id="PTHR33065">
    <property type="entry name" value="OS07G0486400 PROTEIN"/>
    <property type="match status" value="1"/>
</dbReference>
<dbReference type="Pfam" id="PF20241">
    <property type="entry name" value="DUF6598"/>
    <property type="match status" value="1"/>
</dbReference>
<feature type="compositionally biased region" description="Low complexity" evidence="1">
    <location>
        <begin position="24"/>
        <end position="33"/>
    </location>
</feature>
<dbReference type="AlphaFoldDB" id="A0A0E0N0C9"/>
<evidence type="ECO:0000313" key="3">
    <source>
        <dbReference type="EnsemblPlants" id="ORUFI01G28510.1"/>
    </source>
</evidence>
<name>A0A0E0N0C9_ORYRU</name>
<accession>A0A0E0N0C9</accession>
<dbReference type="Proteomes" id="UP000008022">
    <property type="component" value="Unassembled WGS sequence"/>
</dbReference>
<feature type="region of interest" description="Disordered" evidence="1">
    <location>
        <begin position="1"/>
        <end position="84"/>
    </location>
</feature>
<evidence type="ECO:0000313" key="4">
    <source>
        <dbReference type="Proteomes" id="UP000008022"/>
    </source>
</evidence>